<feature type="region of interest" description="Disordered" evidence="1">
    <location>
        <begin position="1"/>
        <end position="147"/>
    </location>
</feature>
<name>A0AAV9ZAF0_9AGAR</name>
<accession>A0AAV9ZAF0</accession>
<comment type="caution">
    <text evidence="2">The sequence shown here is derived from an EMBL/GenBank/DDBJ whole genome shotgun (WGS) entry which is preliminary data.</text>
</comment>
<keyword evidence="3" id="KW-1185">Reference proteome</keyword>
<protein>
    <submittedName>
        <fullName evidence="2">Uncharacterized protein</fullName>
    </submittedName>
</protein>
<dbReference type="AlphaFoldDB" id="A0AAV9ZAF0"/>
<feature type="compositionally biased region" description="Low complexity" evidence="1">
    <location>
        <begin position="135"/>
        <end position="147"/>
    </location>
</feature>
<proteinExistence type="predicted"/>
<feature type="compositionally biased region" description="Low complexity" evidence="1">
    <location>
        <begin position="48"/>
        <end position="66"/>
    </location>
</feature>
<evidence type="ECO:0000313" key="2">
    <source>
        <dbReference type="EMBL" id="KAK6977048.1"/>
    </source>
</evidence>
<feature type="compositionally biased region" description="Pro residues" evidence="1">
    <location>
        <begin position="79"/>
        <end position="95"/>
    </location>
</feature>
<feature type="compositionally biased region" description="Basic and acidic residues" evidence="1">
    <location>
        <begin position="10"/>
        <end position="28"/>
    </location>
</feature>
<feature type="compositionally biased region" description="Basic residues" evidence="1">
    <location>
        <begin position="96"/>
        <end position="108"/>
    </location>
</feature>
<evidence type="ECO:0000313" key="3">
    <source>
        <dbReference type="Proteomes" id="UP001362999"/>
    </source>
</evidence>
<reference evidence="2 3" key="1">
    <citation type="journal article" date="2024" name="J Genomics">
        <title>Draft genome sequencing and assembly of Favolaschia claudopus CIRM-BRFM 2984 isolated from oak limbs.</title>
        <authorList>
            <person name="Navarro D."/>
            <person name="Drula E."/>
            <person name="Chaduli D."/>
            <person name="Cazenave R."/>
            <person name="Ahrendt S."/>
            <person name="Wang J."/>
            <person name="Lipzen A."/>
            <person name="Daum C."/>
            <person name="Barry K."/>
            <person name="Grigoriev I.V."/>
            <person name="Favel A."/>
            <person name="Rosso M.N."/>
            <person name="Martin F."/>
        </authorList>
    </citation>
    <scope>NUCLEOTIDE SEQUENCE [LARGE SCALE GENOMIC DNA]</scope>
    <source>
        <strain evidence="2 3">CIRM-BRFM 2984</strain>
    </source>
</reference>
<organism evidence="2 3">
    <name type="scientific">Favolaschia claudopus</name>
    <dbReference type="NCBI Taxonomy" id="2862362"/>
    <lineage>
        <taxon>Eukaryota</taxon>
        <taxon>Fungi</taxon>
        <taxon>Dikarya</taxon>
        <taxon>Basidiomycota</taxon>
        <taxon>Agaricomycotina</taxon>
        <taxon>Agaricomycetes</taxon>
        <taxon>Agaricomycetidae</taxon>
        <taxon>Agaricales</taxon>
        <taxon>Marasmiineae</taxon>
        <taxon>Mycenaceae</taxon>
        <taxon>Favolaschia</taxon>
    </lineage>
</organism>
<dbReference type="EMBL" id="JAWWNJ010000173">
    <property type="protein sequence ID" value="KAK6977048.1"/>
    <property type="molecule type" value="Genomic_DNA"/>
</dbReference>
<dbReference type="Proteomes" id="UP001362999">
    <property type="component" value="Unassembled WGS sequence"/>
</dbReference>
<gene>
    <name evidence="2" type="ORF">R3P38DRAFT_3126309</name>
</gene>
<sequence>MPTQVQPPPQDHHHDLHGKNANALHRDALMQALGSILAPKRPSMTGRSSSLSTVESSRSSSGTASPAHEHPSFPHPHAHSPPPPPPPPHSTPVPHPHSHPHSPLHPHTHAPSPLAESASISDVEDPIPSQDTHSEPSSIASISGPIPRSKIIDSLKSKNSAWDALIHGSFS</sequence>
<evidence type="ECO:0000256" key="1">
    <source>
        <dbReference type="SAM" id="MobiDB-lite"/>
    </source>
</evidence>